<accession>A0AAW8Q0T3</accession>
<name>A0AAW8Q0T3_VIBPH</name>
<organism evidence="1 2">
    <name type="scientific">Vibrio parahaemolyticus</name>
    <dbReference type="NCBI Taxonomy" id="670"/>
    <lineage>
        <taxon>Bacteria</taxon>
        <taxon>Pseudomonadati</taxon>
        <taxon>Pseudomonadota</taxon>
        <taxon>Gammaproteobacteria</taxon>
        <taxon>Vibrionales</taxon>
        <taxon>Vibrionaceae</taxon>
        <taxon>Vibrio</taxon>
    </lineage>
</organism>
<dbReference type="RefSeq" id="WP_311020323.1">
    <property type="nucleotide sequence ID" value="NZ_JAUHGG010000003.1"/>
</dbReference>
<proteinExistence type="predicted"/>
<evidence type="ECO:0000313" key="2">
    <source>
        <dbReference type="Proteomes" id="UP001253193"/>
    </source>
</evidence>
<sequence length="98" mass="11239">MKNREAKILMLGCVRQRENGECYILTNISIQSSWLEGGPTLSKSKYIGHIGMIDEPIMDEIESEVRDFCQKLNLSKKETERAIAIYPKEYVPVKSDDD</sequence>
<dbReference type="Proteomes" id="UP001253193">
    <property type="component" value="Unassembled WGS sequence"/>
</dbReference>
<comment type="caution">
    <text evidence="1">The sequence shown here is derived from an EMBL/GenBank/DDBJ whole genome shotgun (WGS) entry which is preliminary data.</text>
</comment>
<reference evidence="1" key="1">
    <citation type="submission" date="2023-06" db="EMBL/GenBank/DDBJ databases">
        <title>Genomic Diversity of Vibrio spp. and Metagenomic Analysis of Pathogens in Florida Gulf Coastal Waters Following Hurricane Ian.</title>
        <authorList>
            <person name="Brumfield K.D."/>
        </authorList>
    </citation>
    <scope>NUCLEOTIDE SEQUENCE</scope>
    <source>
        <strain evidence="1">WBS2B-138</strain>
    </source>
</reference>
<evidence type="ECO:0000313" key="1">
    <source>
        <dbReference type="EMBL" id="MDS1821436.1"/>
    </source>
</evidence>
<dbReference type="EMBL" id="JAUHGG010000003">
    <property type="protein sequence ID" value="MDS1821436.1"/>
    <property type="molecule type" value="Genomic_DNA"/>
</dbReference>
<dbReference type="AlphaFoldDB" id="A0AAW8Q0T3"/>
<gene>
    <name evidence="1" type="ORF">QX249_12260</name>
</gene>
<protein>
    <submittedName>
        <fullName evidence="1">Uncharacterized protein</fullName>
    </submittedName>
</protein>